<dbReference type="Proteomes" id="UP000827872">
    <property type="component" value="Linkage Group LG16"/>
</dbReference>
<comment type="caution">
    <text evidence="1">The sequence shown here is derived from an EMBL/GenBank/DDBJ whole genome shotgun (WGS) entry which is preliminary data.</text>
</comment>
<reference evidence="1" key="1">
    <citation type="submission" date="2021-08" db="EMBL/GenBank/DDBJ databases">
        <title>The first chromosome-level gecko genome reveals the dynamic sex chromosomes of Neotropical dwarf geckos (Sphaerodactylidae: Sphaerodactylus).</title>
        <authorList>
            <person name="Pinto B.J."/>
            <person name="Keating S.E."/>
            <person name="Gamble T."/>
        </authorList>
    </citation>
    <scope>NUCLEOTIDE SEQUENCE</scope>
    <source>
        <strain evidence="1">TG3544</strain>
    </source>
</reference>
<evidence type="ECO:0000313" key="1">
    <source>
        <dbReference type="EMBL" id="KAH7990335.1"/>
    </source>
</evidence>
<evidence type="ECO:0000313" key="2">
    <source>
        <dbReference type="Proteomes" id="UP000827872"/>
    </source>
</evidence>
<accession>A0ACB8ED47</accession>
<sequence>MSLAGKQGPSGARLCKEELPTSRATSTRNGKRRHRRPGRKPGRGAATSPGRTSLGAQEKPVSSSNESPRATEGRLGYRAAPGKDEESLCRDWPGMTFMAATSSSSSVPVPSRSRSRLMEMGKGDGEGSRPATPTPAASPPPVNDRPPLPLPVPLPPLTHYSLMSTMAEARGPAAARPARSGSLPAPSEEERASRAS</sequence>
<dbReference type="EMBL" id="CM037629">
    <property type="protein sequence ID" value="KAH7990335.1"/>
    <property type="molecule type" value="Genomic_DNA"/>
</dbReference>
<keyword evidence="2" id="KW-1185">Reference proteome</keyword>
<organism evidence="1 2">
    <name type="scientific">Sphaerodactylus townsendi</name>
    <dbReference type="NCBI Taxonomy" id="933632"/>
    <lineage>
        <taxon>Eukaryota</taxon>
        <taxon>Metazoa</taxon>
        <taxon>Chordata</taxon>
        <taxon>Craniata</taxon>
        <taxon>Vertebrata</taxon>
        <taxon>Euteleostomi</taxon>
        <taxon>Lepidosauria</taxon>
        <taxon>Squamata</taxon>
        <taxon>Bifurcata</taxon>
        <taxon>Gekkota</taxon>
        <taxon>Sphaerodactylidae</taxon>
        <taxon>Sphaerodactylus</taxon>
    </lineage>
</organism>
<protein>
    <submittedName>
        <fullName evidence="1">Uncharacterized protein</fullName>
    </submittedName>
</protein>
<name>A0ACB8ED47_9SAUR</name>
<proteinExistence type="predicted"/>
<gene>
    <name evidence="1" type="ORF">K3G42_005495</name>
</gene>